<protein>
    <submittedName>
        <fullName evidence="1">Uncharacterized protein</fullName>
    </submittedName>
</protein>
<gene>
    <name evidence="1" type="ORF">EGYM00392_LOCUS8918</name>
</gene>
<sequence length="102" mass="11976">MLQHTDMHFRMLADARQQGEQAICQRAVNRLIRGEALGDQHRAFHEAVALAQHGILVRCMRQRNMMVSKQALDHRMYSAATRHDIAYVWHLHNSGKRRKYTK</sequence>
<proteinExistence type="predicted"/>
<name>A0A7S1I1A0_9EUGL</name>
<accession>A0A7S1I1A0</accession>
<evidence type="ECO:0000313" key="1">
    <source>
        <dbReference type="EMBL" id="CAD8997849.1"/>
    </source>
</evidence>
<organism evidence="1">
    <name type="scientific">Eutreptiella gymnastica</name>
    <dbReference type="NCBI Taxonomy" id="73025"/>
    <lineage>
        <taxon>Eukaryota</taxon>
        <taxon>Discoba</taxon>
        <taxon>Euglenozoa</taxon>
        <taxon>Euglenida</taxon>
        <taxon>Spirocuta</taxon>
        <taxon>Euglenophyceae</taxon>
        <taxon>Eutreptiales</taxon>
        <taxon>Eutreptiaceae</taxon>
        <taxon>Eutreptiella</taxon>
    </lineage>
</organism>
<dbReference type="EMBL" id="HBGA01023512">
    <property type="protein sequence ID" value="CAD8997849.1"/>
    <property type="molecule type" value="Transcribed_RNA"/>
</dbReference>
<reference evidence="1" key="1">
    <citation type="submission" date="2021-01" db="EMBL/GenBank/DDBJ databases">
        <authorList>
            <person name="Corre E."/>
            <person name="Pelletier E."/>
            <person name="Niang G."/>
            <person name="Scheremetjew M."/>
            <person name="Finn R."/>
            <person name="Kale V."/>
            <person name="Holt S."/>
            <person name="Cochrane G."/>
            <person name="Meng A."/>
            <person name="Brown T."/>
            <person name="Cohen L."/>
        </authorList>
    </citation>
    <scope>NUCLEOTIDE SEQUENCE</scope>
    <source>
        <strain evidence="1">NIES-381</strain>
    </source>
</reference>
<dbReference type="AlphaFoldDB" id="A0A7S1I1A0"/>